<evidence type="ECO:0000313" key="1">
    <source>
        <dbReference type="EMBL" id="KAH7966075.1"/>
    </source>
</evidence>
<accession>A0ACB8DDM2</accession>
<proteinExistence type="predicted"/>
<sequence>MKKMGLRSGGARCVEPGGRIVKYTPCSRQDMRVNDDLDEIAVVSNAAPENVKYGAGGGGSLTTNGPRVVPGIITSAGGERLERRSSPLYTGRSSENIKSASSRQSLLETVAGKLQHRGSVSAAAADGVRSRPSLAFINRAHVSSDLEIPRKTRELRRREIKREFEKWDATGGGVGGGGGGGGGAGDRSRCKWTFVFDPSGRLCYYWSMVVSVAFLYNFWVIIYRFSFCEISASSIFVWFALDYLADFLYVLDILFHFRTGFLEEGVLQTDSEKLRAHYMNSTMFYIDALCLLPLDFLYLSIGFNSILRCFRLVKIYRFWAFLDRTERHTNYPNVFRAVNLTHYVLVIFHWNACLSHIISTTDGFGSAGWFRSSSCEASDVLCEYLHAFYWSTLALTTIGDLPRPRTKGEYLFLVVQIVLGLFLFAAVLGHVANIVTNVSAARKEFQERKKETSLSHFHGDYRRAVLRAVRLRHPQLSGFCDRSSPRVPVSRRSTDSRDVAPYIPRSCCRTEPRRAGRVRPLRQAGVAGGVVPPFDAGGRIYRPSSDTSDPSLLPTVRAPSEHCRRTHR</sequence>
<keyword evidence="2" id="KW-1185">Reference proteome</keyword>
<dbReference type="EMBL" id="CM023471">
    <property type="protein sequence ID" value="KAH7966075.1"/>
    <property type="molecule type" value="Genomic_DNA"/>
</dbReference>
<evidence type="ECO:0000313" key="2">
    <source>
        <dbReference type="Proteomes" id="UP000821865"/>
    </source>
</evidence>
<reference evidence="1" key="1">
    <citation type="submission" date="2020-05" db="EMBL/GenBank/DDBJ databases">
        <title>Large-scale comparative analyses of tick genomes elucidate their genetic diversity and vector capacities.</title>
        <authorList>
            <person name="Jia N."/>
            <person name="Wang J."/>
            <person name="Shi W."/>
            <person name="Du L."/>
            <person name="Sun Y."/>
            <person name="Zhan W."/>
            <person name="Jiang J."/>
            <person name="Wang Q."/>
            <person name="Zhang B."/>
            <person name="Ji P."/>
            <person name="Sakyi L.B."/>
            <person name="Cui X."/>
            <person name="Yuan T."/>
            <person name="Jiang B."/>
            <person name="Yang W."/>
            <person name="Lam T.T.-Y."/>
            <person name="Chang Q."/>
            <person name="Ding S."/>
            <person name="Wang X."/>
            <person name="Zhu J."/>
            <person name="Ruan X."/>
            <person name="Zhao L."/>
            <person name="Wei J."/>
            <person name="Que T."/>
            <person name="Du C."/>
            <person name="Cheng J."/>
            <person name="Dai P."/>
            <person name="Han X."/>
            <person name="Huang E."/>
            <person name="Gao Y."/>
            <person name="Liu J."/>
            <person name="Shao H."/>
            <person name="Ye R."/>
            <person name="Li L."/>
            <person name="Wei W."/>
            <person name="Wang X."/>
            <person name="Wang C."/>
            <person name="Yang T."/>
            <person name="Huo Q."/>
            <person name="Li W."/>
            <person name="Guo W."/>
            <person name="Chen H."/>
            <person name="Zhou L."/>
            <person name="Ni X."/>
            <person name="Tian J."/>
            <person name="Zhou Y."/>
            <person name="Sheng Y."/>
            <person name="Liu T."/>
            <person name="Pan Y."/>
            <person name="Xia L."/>
            <person name="Li J."/>
            <person name="Zhao F."/>
            <person name="Cao W."/>
        </authorList>
    </citation>
    <scope>NUCLEOTIDE SEQUENCE</scope>
    <source>
        <strain evidence="1">Dsil-2018</strain>
    </source>
</reference>
<gene>
    <name evidence="1" type="ORF">HPB49_013575</name>
</gene>
<comment type="caution">
    <text evidence="1">The sequence shown here is derived from an EMBL/GenBank/DDBJ whole genome shotgun (WGS) entry which is preliminary data.</text>
</comment>
<organism evidence="1 2">
    <name type="scientific">Dermacentor silvarum</name>
    <name type="common">Tick</name>
    <dbReference type="NCBI Taxonomy" id="543639"/>
    <lineage>
        <taxon>Eukaryota</taxon>
        <taxon>Metazoa</taxon>
        <taxon>Ecdysozoa</taxon>
        <taxon>Arthropoda</taxon>
        <taxon>Chelicerata</taxon>
        <taxon>Arachnida</taxon>
        <taxon>Acari</taxon>
        <taxon>Parasitiformes</taxon>
        <taxon>Ixodida</taxon>
        <taxon>Ixodoidea</taxon>
        <taxon>Ixodidae</taxon>
        <taxon>Rhipicephalinae</taxon>
        <taxon>Dermacentor</taxon>
    </lineage>
</organism>
<protein>
    <submittedName>
        <fullName evidence="1">Uncharacterized protein</fullName>
    </submittedName>
</protein>
<name>A0ACB8DDM2_DERSI</name>
<dbReference type="Proteomes" id="UP000821865">
    <property type="component" value="Chromosome 2"/>
</dbReference>